<organism evidence="4 5">
    <name type="scientific">Nocardiopsis codii</name>
    <dbReference type="NCBI Taxonomy" id="3065942"/>
    <lineage>
        <taxon>Bacteria</taxon>
        <taxon>Bacillati</taxon>
        <taxon>Actinomycetota</taxon>
        <taxon>Actinomycetes</taxon>
        <taxon>Streptosporangiales</taxon>
        <taxon>Nocardiopsidaceae</taxon>
        <taxon>Nocardiopsis</taxon>
    </lineage>
</organism>
<evidence type="ECO:0008006" key="6">
    <source>
        <dbReference type="Google" id="ProtNLM"/>
    </source>
</evidence>
<sequence length="378" mass="40121">MQTNEHNPAAAQNEPTTPDLDQARTEPAHEDPRNEPPNQSGSALWLIPAIMTLASAVFTLWSVWDLAAHASDDLVVHAAGLAAGVVVEGGWVWMLIMAHRQAATGHVSQWNTVVGWGLAGVTAAILAAHGWQMGNWGVGMLAVLPLIAKAAWHGLTSSRAAAARKAAIHAAQEAAADDSSLTLAQRHKLAALENEATFAELEAAATIRRDDAKAKAESDAKIAQTKRQVEERLAEMDATEALRVRKAEMEERLELLAPPRRQALALGSGAYAPDDASELDDTGRGFGAGFGSAMAAQARTAQTPTLRTGPTEQVPTPAQELPKGGARTSAEEGERNAELVWVTRDRLIEETGKAPSTNALSVATGLDRRTVKRHLDKG</sequence>
<proteinExistence type="predicted"/>
<keyword evidence="3" id="KW-0472">Membrane</keyword>
<accession>A0ABU7KFC6</accession>
<dbReference type="Proteomes" id="UP001356095">
    <property type="component" value="Unassembled WGS sequence"/>
</dbReference>
<feature type="transmembrane region" description="Helical" evidence="3">
    <location>
        <begin position="136"/>
        <end position="155"/>
    </location>
</feature>
<dbReference type="PRINTS" id="PR00368">
    <property type="entry name" value="FADPNR"/>
</dbReference>
<evidence type="ECO:0000256" key="1">
    <source>
        <dbReference type="SAM" id="Coils"/>
    </source>
</evidence>
<feature type="transmembrane region" description="Helical" evidence="3">
    <location>
        <begin position="76"/>
        <end position="98"/>
    </location>
</feature>
<keyword evidence="3" id="KW-0812">Transmembrane</keyword>
<dbReference type="EMBL" id="JAUZMY010000037">
    <property type="protein sequence ID" value="MEE2040913.1"/>
    <property type="molecule type" value="Genomic_DNA"/>
</dbReference>
<feature type="coiled-coil region" evidence="1">
    <location>
        <begin position="189"/>
        <end position="242"/>
    </location>
</feature>
<gene>
    <name evidence="4" type="ORF">Q8791_27200</name>
</gene>
<evidence type="ECO:0000256" key="2">
    <source>
        <dbReference type="SAM" id="MobiDB-lite"/>
    </source>
</evidence>
<evidence type="ECO:0000256" key="3">
    <source>
        <dbReference type="SAM" id="Phobius"/>
    </source>
</evidence>
<feature type="transmembrane region" description="Helical" evidence="3">
    <location>
        <begin position="43"/>
        <end position="64"/>
    </location>
</feature>
<feature type="transmembrane region" description="Helical" evidence="3">
    <location>
        <begin position="110"/>
        <end position="130"/>
    </location>
</feature>
<keyword evidence="1" id="KW-0175">Coiled coil</keyword>
<feature type="compositionally biased region" description="Basic and acidic residues" evidence="2">
    <location>
        <begin position="21"/>
        <end position="34"/>
    </location>
</feature>
<dbReference type="RefSeq" id="WP_330094677.1">
    <property type="nucleotide sequence ID" value="NZ_JAUZMY010000037.1"/>
</dbReference>
<keyword evidence="3" id="KW-1133">Transmembrane helix</keyword>
<feature type="region of interest" description="Disordered" evidence="2">
    <location>
        <begin position="1"/>
        <end position="39"/>
    </location>
</feature>
<protein>
    <recommendedName>
        <fullName evidence="6">DUF2637 domain-containing protein</fullName>
    </recommendedName>
</protein>
<feature type="region of interest" description="Disordered" evidence="2">
    <location>
        <begin position="299"/>
        <end position="338"/>
    </location>
</feature>
<name>A0ABU7KFC6_9ACTN</name>
<evidence type="ECO:0000313" key="5">
    <source>
        <dbReference type="Proteomes" id="UP001356095"/>
    </source>
</evidence>
<evidence type="ECO:0000313" key="4">
    <source>
        <dbReference type="EMBL" id="MEE2040913.1"/>
    </source>
</evidence>
<reference evidence="4 5" key="1">
    <citation type="submission" date="2023-08" db="EMBL/GenBank/DDBJ databases">
        <authorList>
            <person name="Girao M."/>
            <person name="Carvalho M.F."/>
        </authorList>
    </citation>
    <scope>NUCLEOTIDE SEQUENCE [LARGE SCALE GENOMIC DNA]</scope>
    <source>
        <strain evidence="4 5">CT-R113</strain>
    </source>
</reference>
<comment type="caution">
    <text evidence="4">The sequence shown here is derived from an EMBL/GenBank/DDBJ whole genome shotgun (WGS) entry which is preliminary data.</text>
</comment>
<feature type="compositionally biased region" description="Basic and acidic residues" evidence="2">
    <location>
        <begin position="329"/>
        <end position="338"/>
    </location>
</feature>
<feature type="compositionally biased region" description="Polar residues" evidence="2">
    <location>
        <begin position="300"/>
        <end position="316"/>
    </location>
</feature>
<keyword evidence="5" id="KW-1185">Reference proteome</keyword>